<keyword evidence="8" id="KW-1133">Transmembrane helix</keyword>
<evidence type="ECO:0000256" key="3">
    <source>
        <dbReference type="ARBA" id="ARBA00022448"/>
    </source>
</evidence>
<dbReference type="GO" id="GO:0015627">
    <property type="term" value="C:type II protein secretion system complex"/>
    <property type="evidence" value="ECO:0007669"/>
    <property type="project" value="InterPro"/>
</dbReference>
<reference evidence="13" key="1">
    <citation type="submission" date="2021-11" db="EMBL/GenBank/DDBJ databases">
        <title>BS-T2-15 a new species belonging to the Comamonadaceae family isolated from the soil of a French oak forest.</title>
        <authorList>
            <person name="Mieszkin S."/>
            <person name="Alain K."/>
        </authorList>
    </citation>
    <scope>NUCLEOTIDE SEQUENCE</scope>
    <source>
        <strain evidence="13">BS-T2-15</strain>
    </source>
</reference>
<keyword evidence="4" id="KW-1003">Cell membrane</keyword>
<proteinExistence type="inferred from homology"/>
<keyword evidence="10" id="KW-0732">Signal</keyword>
<name>A0A9X2C1W9_9BURK</name>
<keyword evidence="9" id="KW-0472">Membrane</keyword>
<dbReference type="InterPro" id="IPR025691">
    <property type="entry name" value="GspL_pp_dom"/>
</dbReference>
<keyword evidence="5" id="KW-0997">Cell inner membrane</keyword>
<comment type="caution">
    <text evidence="13">The sequence shown here is derived from an EMBL/GenBank/DDBJ whole genome shotgun (WGS) entry which is preliminary data.</text>
</comment>
<evidence type="ECO:0000259" key="11">
    <source>
        <dbReference type="Pfam" id="PF05134"/>
    </source>
</evidence>
<feature type="domain" description="GspL cytoplasmic actin-ATPase-like" evidence="11">
    <location>
        <begin position="49"/>
        <end position="142"/>
    </location>
</feature>
<comment type="subcellular location">
    <subcellularLocation>
        <location evidence="1">Cell inner membrane</location>
        <topology evidence="1">Single-pass membrane protein</topology>
    </subcellularLocation>
</comment>
<evidence type="ECO:0000256" key="9">
    <source>
        <dbReference type="ARBA" id="ARBA00023136"/>
    </source>
</evidence>
<keyword evidence="7" id="KW-0653">Protein transport</keyword>
<keyword evidence="3" id="KW-0813">Transport</keyword>
<comment type="similarity">
    <text evidence="2">Belongs to the GSP L family.</text>
</comment>
<evidence type="ECO:0000313" key="13">
    <source>
        <dbReference type="EMBL" id="MCK9685445.1"/>
    </source>
</evidence>
<evidence type="ECO:0000256" key="2">
    <source>
        <dbReference type="ARBA" id="ARBA00005318"/>
    </source>
</evidence>
<dbReference type="Pfam" id="PF05134">
    <property type="entry name" value="T2SSL"/>
    <property type="match status" value="1"/>
</dbReference>
<evidence type="ECO:0000256" key="5">
    <source>
        <dbReference type="ARBA" id="ARBA00022519"/>
    </source>
</evidence>
<accession>A0A9X2C1W9</accession>
<dbReference type="AlphaFoldDB" id="A0A9X2C1W9"/>
<dbReference type="NCBIfam" id="TIGR01709">
    <property type="entry name" value="typeII_sec_gspL"/>
    <property type="match status" value="1"/>
</dbReference>
<feature type="signal peptide" evidence="10">
    <location>
        <begin position="1"/>
        <end position="15"/>
    </location>
</feature>
<dbReference type="Gene3D" id="3.30.420.380">
    <property type="match status" value="1"/>
</dbReference>
<dbReference type="RefSeq" id="WP_275681448.1">
    <property type="nucleotide sequence ID" value="NZ_JAJLJH010000001.1"/>
</dbReference>
<sequence>MSTLIILLAAQPRLAAPTTAGHVAPAEFDYVLSADGTRVTDHGRATPAALPRASLVVAVLRPGDVAFQRVAIPKAPAARMRAALTGVMEEGLLEDEDEIHLALAPDAKPGGEHWVAVVNKPWLRAQLAALEAGNVALDRAVPSWWPDQGVAGHTFREGGPDEPAQLAWRDDAGVLCVPLASPVARALLTALPEDTVVRWTATPETALDASEFVGMPVASVTDEEQGLRAARAGWTLLQFELAPQRRGVKLVRDLAARFAFDPAWRVTRMGLIALVAVTLLGLNIRAFQENHRIAQKKAALATAVAEAFPNLKTIYDPAAQAQRELDTLRAAAGRPGDGDIETLMQAAESAWPQSHSPISNLKFEPGRLTLPADGWTPQEIERFTTQLRAANVDVQSGTGKLVLSHRQPSVRSKK</sequence>
<feature type="domain" description="GspL periplasmic" evidence="12">
    <location>
        <begin position="263"/>
        <end position="396"/>
    </location>
</feature>
<organism evidence="13 14">
    <name type="scientific">Scleromatobacter humisilvae</name>
    <dbReference type="NCBI Taxonomy" id="2897159"/>
    <lineage>
        <taxon>Bacteria</taxon>
        <taxon>Pseudomonadati</taxon>
        <taxon>Pseudomonadota</taxon>
        <taxon>Betaproteobacteria</taxon>
        <taxon>Burkholderiales</taxon>
        <taxon>Sphaerotilaceae</taxon>
        <taxon>Scleromatobacter</taxon>
    </lineage>
</organism>
<dbReference type="Proteomes" id="UP001139353">
    <property type="component" value="Unassembled WGS sequence"/>
</dbReference>
<evidence type="ECO:0000256" key="6">
    <source>
        <dbReference type="ARBA" id="ARBA00022692"/>
    </source>
</evidence>
<feature type="chain" id="PRO_5040893795" evidence="10">
    <location>
        <begin position="16"/>
        <end position="414"/>
    </location>
</feature>
<evidence type="ECO:0000256" key="8">
    <source>
        <dbReference type="ARBA" id="ARBA00022989"/>
    </source>
</evidence>
<dbReference type="InterPro" id="IPR007812">
    <property type="entry name" value="T2SS_protein-GspL"/>
</dbReference>
<evidence type="ECO:0000256" key="4">
    <source>
        <dbReference type="ARBA" id="ARBA00022475"/>
    </source>
</evidence>
<evidence type="ECO:0000256" key="7">
    <source>
        <dbReference type="ARBA" id="ARBA00022927"/>
    </source>
</evidence>
<dbReference type="SUPFAM" id="SSF53067">
    <property type="entry name" value="Actin-like ATPase domain"/>
    <property type="match status" value="1"/>
</dbReference>
<dbReference type="Pfam" id="PF12693">
    <property type="entry name" value="GspL_C"/>
    <property type="match status" value="1"/>
</dbReference>
<dbReference type="GO" id="GO:0015628">
    <property type="term" value="P:protein secretion by the type II secretion system"/>
    <property type="evidence" value="ECO:0007669"/>
    <property type="project" value="InterPro"/>
</dbReference>
<evidence type="ECO:0000313" key="14">
    <source>
        <dbReference type="Proteomes" id="UP001139353"/>
    </source>
</evidence>
<keyword evidence="6" id="KW-0812">Transmembrane</keyword>
<dbReference type="InterPro" id="IPR024230">
    <property type="entry name" value="GspL_cyto_dom"/>
</dbReference>
<evidence type="ECO:0000256" key="1">
    <source>
        <dbReference type="ARBA" id="ARBA00004377"/>
    </source>
</evidence>
<dbReference type="InterPro" id="IPR043129">
    <property type="entry name" value="ATPase_NBD"/>
</dbReference>
<keyword evidence="14" id="KW-1185">Reference proteome</keyword>
<gene>
    <name evidence="13" type="primary">gspL</name>
    <name evidence="13" type="ORF">LPC04_06960</name>
</gene>
<dbReference type="GO" id="GO:0009276">
    <property type="term" value="C:Gram-negative-bacterium-type cell wall"/>
    <property type="evidence" value="ECO:0007669"/>
    <property type="project" value="InterPro"/>
</dbReference>
<evidence type="ECO:0000259" key="12">
    <source>
        <dbReference type="Pfam" id="PF12693"/>
    </source>
</evidence>
<evidence type="ECO:0000256" key="10">
    <source>
        <dbReference type="SAM" id="SignalP"/>
    </source>
</evidence>
<dbReference type="EMBL" id="JAJLJH010000001">
    <property type="protein sequence ID" value="MCK9685445.1"/>
    <property type="molecule type" value="Genomic_DNA"/>
</dbReference>
<protein>
    <submittedName>
        <fullName evidence="13">Type II secretion system protein GspL</fullName>
    </submittedName>
</protein>